<evidence type="ECO:0000256" key="1">
    <source>
        <dbReference type="SAM" id="MobiDB-lite"/>
    </source>
</evidence>
<comment type="caution">
    <text evidence="2">The sequence shown here is derived from an EMBL/GenBank/DDBJ whole genome shotgun (WGS) entry which is preliminary data.</text>
</comment>
<evidence type="ECO:0000313" key="3">
    <source>
        <dbReference type="Proteomes" id="UP001331761"/>
    </source>
</evidence>
<protein>
    <submittedName>
        <fullName evidence="2">Uncharacterized protein</fullName>
    </submittedName>
</protein>
<name>A0AAN8FV63_TRICO</name>
<dbReference type="Proteomes" id="UP001331761">
    <property type="component" value="Unassembled WGS sequence"/>
</dbReference>
<proteinExistence type="predicted"/>
<feature type="non-terminal residue" evidence="2">
    <location>
        <position position="69"/>
    </location>
</feature>
<organism evidence="2 3">
    <name type="scientific">Trichostrongylus colubriformis</name>
    <name type="common">Black scour worm</name>
    <dbReference type="NCBI Taxonomy" id="6319"/>
    <lineage>
        <taxon>Eukaryota</taxon>
        <taxon>Metazoa</taxon>
        <taxon>Ecdysozoa</taxon>
        <taxon>Nematoda</taxon>
        <taxon>Chromadorea</taxon>
        <taxon>Rhabditida</taxon>
        <taxon>Rhabditina</taxon>
        <taxon>Rhabditomorpha</taxon>
        <taxon>Strongyloidea</taxon>
        <taxon>Trichostrongylidae</taxon>
        <taxon>Trichostrongylus</taxon>
    </lineage>
</organism>
<evidence type="ECO:0000313" key="2">
    <source>
        <dbReference type="EMBL" id="KAK5985222.1"/>
    </source>
</evidence>
<dbReference type="AlphaFoldDB" id="A0AAN8FV63"/>
<accession>A0AAN8FV63</accession>
<dbReference type="EMBL" id="WIXE01001957">
    <property type="protein sequence ID" value="KAK5985222.1"/>
    <property type="molecule type" value="Genomic_DNA"/>
</dbReference>
<gene>
    <name evidence="2" type="ORF">GCK32_019465</name>
</gene>
<keyword evidence="3" id="KW-1185">Reference proteome</keyword>
<sequence length="69" mass="7885">MSKNGVAKKSKVAASSSDRKGGERARADLRKIYVNAKRIYREEEAMLALCKNCMDSIRARKEIVERIRQ</sequence>
<reference evidence="2 3" key="1">
    <citation type="submission" date="2019-10" db="EMBL/GenBank/DDBJ databases">
        <title>Assembly and Annotation for the nematode Trichostrongylus colubriformis.</title>
        <authorList>
            <person name="Martin J."/>
        </authorList>
    </citation>
    <scope>NUCLEOTIDE SEQUENCE [LARGE SCALE GENOMIC DNA]</scope>
    <source>
        <strain evidence="2">G859</strain>
        <tissue evidence="2">Whole worm</tissue>
    </source>
</reference>
<feature type="region of interest" description="Disordered" evidence="1">
    <location>
        <begin position="1"/>
        <end position="24"/>
    </location>
</feature>
<feature type="compositionally biased region" description="Basic residues" evidence="1">
    <location>
        <begin position="1"/>
        <end position="11"/>
    </location>
</feature>